<comment type="caution">
    <text evidence="1">The sequence shown here is derived from an EMBL/GenBank/DDBJ whole genome shotgun (WGS) entry which is preliminary data.</text>
</comment>
<keyword evidence="2" id="KW-1185">Reference proteome</keyword>
<sequence length="123" mass="13554">MPYVASGDFTSQTAVFGNGQCVALVRALTGAPASSVWREGASIADLLECNGRIPIGTAIATFFDGRYPNWNHGNHAAIFLGWTANGMEVFHQWRGKAPHKRILYFGSRQPQTFLRAEHYSIVK</sequence>
<dbReference type="AlphaFoldDB" id="A0A845HZS2"/>
<evidence type="ECO:0000313" key="1">
    <source>
        <dbReference type="EMBL" id="MYN46720.1"/>
    </source>
</evidence>
<gene>
    <name evidence="1" type="ORF">GTP23_16860</name>
</gene>
<proteinExistence type="predicted"/>
<dbReference type="InterPro" id="IPR047746">
    <property type="entry name" value="Dae2/Tae2-like"/>
</dbReference>
<dbReference type="EMBL" id="WWCL01000003">
    <property type="protein sequence ID" value="MYN46720.1"/>
    <property type="molecule type" value="Genomic_DNA"/>
</dbReference>
<organism evidence="1 2">
    <name type="scientific">Duganella fentianensis</name>
    <dbReference type="NCBI Taxonomy" id="2692177"/>
    <lineage>
        <taxon>Bacteria</taxon>
        <taxon>Pseudomonadati</taxon>
        <taxon>Pseudomonadota</taxon>
        <taxon>Betaproteobacteria</taxon>
        <taxon>Burkholderiales</taxon>
        <taxon>Oxalobacteraceae</taxon>
        <taxon>Telluria group</taxon>
        <taxon>Duganella</taxon>
    </lineage>
</organism>
<reference evidence="1" key="1">
    <citation type="submission" date="2019-12" db="EMBL/GenBank/DDBJ databases">
        <title>Novel species isolated from a subtropical stream in China.</title>
        <authorList>
            <person name="Lu H."/>
        </authorList>
    </citation>
    <scope>NUCLEOTIDE SEQUENCE [LARGE SCALE GENOMIC DNA]</scope>
    <source>
        <strain evidence="1">FT93W</strain>
    </source>
</reference>
<dbReference type="Proteomes" id="UP000444316">
    <property type="component" value="Unassembled WGS sequence"/>
</dbReference>
<evidence type="ECO:0000313" key="2">
    <source>
        <dbReference type="Proteomes" id="UP000444316"/>
    </source>
</evidence>
<protein>
    <submittedName>
        <fullName evidence="1">BPSL0067 family protein</fullName>
    </submittedName>
</protein>
<name>A0A845HZS2_9BURK</name>
<dbReference type="NCBIfam" id="NF033857">
    <property type="entry name" value="BPSL0067_fam"/>
    <property type="match status" value="1"/>
</dbReference>
<dbReference type="RefSeq" id="WP_161036169.1">
    <property type="nucleotide sequence ID" value="NZ_WWCL01000003.1"/>
</dbReference>
<accession>A0A845HZS2</accession>